<gene>
    <name evidence="8" type="ORF">CC80DRAFT_487749</name>
</gene>
<comment type="subcellular location">
    <subcellularLocation>
        <location evidence="1">Membrane</location>
        <topology evidence="1">Multi-pass membrane protein</topology>
    </subcellularLocation>
</comment>
<dbReference type="InterPro" id="IPR052337">
    <property type="entry name" value="SAT4-like"/>
</dbReference>
<comment type="similarity">
    <text evidence="5">Belongs to the SAT4 family.</text>
</comment>
<proteinExistence type="inferred from homology"/>
<protein>
    <recommendedName>
        <fullName evidence="7">Rhodopsin domain-containing protein</fullName>
    </recommendedName>
</protein>
<dbReference type="Pfam" id="PF20684">
    <property type="entry name" value="Fung_rhodopsin"/>
    <property type="match status" value="1"/>
</dbReference>
<evidence type="ECO:0000256" key="2">
    <source>
        <dbReference type="ARBA" id="ARBA00022692"/>
    </source>
</evidence>
<keyword evidence="9" id="KW-1185">Reference proteome</keyword>
<dbReference type="EMBL" id="ML976979">
    <property type="protein sequence ID" value="KAF1962236.1"/>
    <property type="molecule type" value="Genomic_DNA"/>
</dbReference>
<feature type="transmembrane region" description="Helical" evidence="6">
    <location>
        <begin position="310"/>
        <end position="327"/>
    </location>
</feature>
<keyword evidence="4 6" id="KW-0472">Membrane</keyword>
<name>A0A6A5UH34_9PLEO</name>
<keyword evidence="3 6" id="KW-1133">Transmembrane helix</keyword>
<feature type="transmembrane region" description="Helical" evidence="6">
    <location>
        <begin position="124"/>
        <end position="148"/>
    </location>
</feature>
<evidence type="ECO:0000259" key="7">
    <source>
        <dbReference type="Pfam" id="PF20684"/>
    </source>
</evidence>
<evidence type="ECO:0000256" key="3">
    <source>
        <dbReference type="ARBA" id="ARBA00022989"/>
    </source>
</evidence>
<feature type="transmembrane region" description="Helical" evidence="6">
    <location>
        <begin position="84"/>
        <end position="104"/>
    </location>
</feature>
<dbReference type="PANTHER" id="PTHR33048:SF158">
    <property type="entry name" value="MEMBRANE PROTEIN PTH11-LIKE, PUTATIVE-RELATED"/>
    <property type="match status" value="1"/>
</dbReference>
<evidence type="ECO:0000256" key="4">
    <source>
        <dbReference type="ARBA" id="ARBA00023136"/>
    </source>
</evidence>
<evidence type="ECO:0000256" key="6">
    <source>
        <dbReference type="SAM" id="Phobius"/>
    </source>
</evidence>
<dbReference type="PANTHER" id="PTHR33048">
    <property type="entry name" value="PTH11-LIKE INTEGRAL MEMBRANE PROTEIN (AFU_ORTHOLOGUE AFUA_5G11245)"/>
    <property type="match status" value="1"/>
</dbReference>
<keyword evidence="2 6" id="KW-0812">Transmembrane</keyword>
<feature type="domain" description="Rhodopsin" evidence="7">
    <location>
        <begin position="63"/>
        <end position="306"/>
    </location>
</feature>
<evidence type="ECO:0000256" key="1">
    <source>
        <dbReference type="ARBA" id="ARBA00004141"/>
    </source>
</evidence>
<dbReference type="InterPro" id="IPR049326">
    <property type="entry name" value="Rhodopsin_dom_fungi"/>
</dbReference>
<accession>A0A6A5UH34</accession>
<sequence length="413" mass="45363">MTSATQIDLKAIQSISLNMLKLIPAEAPPPGITPNFEHPASLASAIVGVGSAFLTLAFFCFTIRIYTQSVITKKWHWDDLTCTVGFMCGIVYYAFAALGCLGGSGGKHLYDLHLDIVLNRASSLQSYLATIIVTPALGLIKCSIFIQYYRIFRPLRYVSISVYVGATISAIFYAAVTIAAFVLNSPWPGESLLSASMSWHFMRFTKFSIPTGVIGMLVDWCLFCLPIPAVHSLHLSLEKKLGIMLVFMTGGLAAIASTMALYYRVRMQQDPGDIQWKVGYIFIWTQIEMFAGVAATSMPSVKQFFNNKSISPLIWGSLIIASLAHLFKCPAHTTSRCEKLDDPVNPGGFYPLEDLLRAWPGPYDFSITSQGTIHKVSTAHVQLPRDTSVVAISGRRSTALGRVGDRSRSELYS</sequence>
<feature type="transmembrane region" description="Helical" evidence="6">
    <location>
        <begin position="241"/>
        <end position="263"/>
    </location>
</feature>
<dbReference type="GO" id="GO:0016020">
    <property type="term" value="C:membrane"/>
    <property type="evidence" value="ECO:0007669"/>
    <property type="project" value="UniProtKB-SubCell"/>
</dbReference>
<feature type="transmembrane region" description="Helical" evidence="6">
    <location>
        <begin position="160"/>
        <end position="187"/>
    </location>
</feature>
<evidence type="ECO:0000313" key="8">
    <source>
        <dbReference type="EMBL" id="KAF1962236.1"/>
    </source>
</evidence>
<feature type="transmembrane region" description="Helical" evidence="6">
    <location>
        <begin position="42"/>
        <end position="63"/>
    </location>
</feature>
<dbReference type="Proteomes" id="UP000800035">
    <property type="component" value="Unassembled WGS sequence"/>
</dbReference>
<dbReference type="AlphaFoldDB" id="A0A6A5UH34"/>
<evidence type="ECO:0000256" key="5">
    <source>
        <dbReference type="ARBA" id="ARBA00038359"/>
    </source>
</evidence>
<evidence type="ECO:0000313" key="9">
    <source>
        <dbReference type="Proteomes" id="UP000800035"/>
    </source>
</evidence>
<reference evidence="8" key="1">
    <citation type="journal article" date="2020" name="Stud. Mycol.">
        <title>101 Dothideomycetes genomes: a test case for predicting lifestyles and emergence of pathogens.</title>
        <authorList>
            <person name="Haridas S."/>
            <person name="Albert R."/>
            <person name="Binder M."/>
            <person name="Bloem J."/>
            <person name="Labutti K."/>
            <person name="Salamov A."/>
            <person name="Andreopoulos B."/>
            <person name="Baker S."/>
            <person name="Barry K."/>
            <person name="Bills G."/>
            <person name="Bluhm B."/>
            <person name="Cannon C."/>
            <person name="Castanera R."/>
            <person name="Culley D."/>
            <person name="Daum C."/>
            <person name="Ezra D."/>
            <person name="Gonzalez J."/>
            <person name="Henrissat B."/>
            <person name="Kuo A."/>
            <person name="Liang C."/>
            <person name="Lipzen A."/>
            <person name="Lutzoni F."/>
            <person name="Magnuson J."/>
            <person name="Mondo S."/>
            <person name="Nolan M."/>
            <person name="Ohm R."/>
            <person name="Pangilinan J."/>
            <person name="Park H.-J."/>
            <person name="Ramirez L."/>
            <person name="Alfaro M."/>
            <person name="Sun H."/>
            <person name="Tritt A."/>
            <person name="Yoshinaga Y."/>
            <person name="Zwiers L.-H."/>
            <person name="Turgeon B."/>
            <person name="Goodwin S."/>
            <person name="Spatafora J."/>
            <person name="Crous P."/>
            <person name="Grigoriev I."/>
        </authorList>
    </citation>
    <scope>NUCLEOTIDE SEQUENCE</scope>
    <source>
        <strain evidence="8">CBS 675.92</strain>
    </source>
</reference>
<dbReference type="OrthoDB" id="444631at2759"/>
<feature type="transmembrane region" description="Helical" evidence="6">
    <location>
        <begin position="278"/>
        <end position="298"/>
    </location>
</feature>
<organism evidence="8 9">
    <name type="scientific">Byssothecium circinans</name>
    <dbReference type="NCBI Taxonomy" id="147558"/>
    <lineage>
        <taxon>Eukaryota</taxon>
        <taxon>Fungi</taxon>
        <taxon>Dikarya</taxon>
        <taxon>Ascomycota</taxon>
        <taxon>Pezizomycotina</taxon>
        <taxon>Dothideomycetes</taxon>
        <taxon>Pleosporomycetidae</taxon>
        <taxon>Pleosporales</taxon>
        <taxon>Massarineae</taxon>
        <taxon>Massarinaceae</taxon>
        <taxon>Byssothecium</taxon>
    </lineage>
</organism>